<reference evidence="1" key="1">
    <citation type="submission" date="2020-05" db="EMBL/GenBank/DDBJ databases">
        <title>Large-scale comparative analyses of tick genomes elucidate their genetic diversity and vector capacities.</title>
        <authorList>
            <person name="Jia N."/>
            <person name="Wang J."/>
            <person name="Shi W."/>
            <person name="Du L."/>
            <person name="Sun Y."/>
            <person name="Zhan W."/>
            <person name="Jiang J."/>
            <person name="Wang Q."/>
            <person name="Zhang B."/>
            <person name="Ji P."/>
            <person name="Sakyi L.B."/>
            <person name="Cui X."/>
            <person name="Yuan T."/>
            <person name="Jiang B."/>
            <person name="Yang W."/>
            <person name="Lam T.T.-Y."/>
            <person name="Chang Q."/>
            <person name="Ding S."/>
            <person name="Wang X."/>
            <person name="Zhu J."/>
            <person name="Ruan X."/>
            <person name="Zhao L."/>
            <person name="Wei J."/>
            <person name="Que T."/>
            <person name="Du C."/>
            <person name="Cheng J."/>
            <person name="Dai P."/>
            <person name="Han X."/>
            <person name="Huang E."/>
            <person name="Gao Y."/>
            <person name="Liu J."/>
            <person name="Shao H."/>
            <person name="Ye R."/>
            <person name="Li L."/>
            <person name="Wei W."/>
            <person name="Wang X."/>
            <person name="Wang C."/>
            <person name="Yang T."/>
            <person name="Huo Q."/>
            <person name="Li W."/>
            <person name="Guo W."/>
            <person name="Chen H."/>
            <person name="Zhou L."/>
            <person name="Ni X."/>
            <person name="Tian J."/>
            <person name="Zhou Y."/>
            <person name="Sheng Y."/>
            <person name="Liu T."/>
            <person name="Pan Y."/>
            <person name="Xia L."/>
            <person name="Li J."/>
            <person name="Zhao F."/>
            <person name="Cao W."/>
        </authorList>
    </citation>
    <scope>NUCLEOTIDE SEQUENCE</scope>
    <source>
        <strain evidence="1">Dsil-2018</strain>
    </source>
</reference>
<proteinExistence type="predicted"/>
<name>A0ACB8D580_DERSI</name>
<protein>
    <submittedName>
        <fullName evidence="1">Uncharacterized protein</fullName>
    </submittedName>
</protein>
<keyword evidence="2" id="KW-1185">Reference proteome</keyword>
<dbReference type="Proteomes" id="UP000821865">
    <property type="component" value="Chromosome 3"/>
</dbReference>
<dbReference type="EMBL" id="CM023472">
    <property type="protein sequence ID" value="KAH7959685.1"/>
    <property type="molecule type" value="Genomic_DNA"/>
</dbReference>
<sequence>MILQWNCRDFRNKAGELKQHVGSLENKPDVIVLQEINQRPRFPGYVTYVDPTEKGTAALIRNSIAATQHLTAQRGCEHTLVELHSRGKVSQPGAFAVAATAVAASIPTTASPDAKSCSPSSTSQPAALLAADSTGSTTPPGLANVNSMSANDTPNFPSPTASQADDSSAEMDFTASPENNHNTPTPESAWSTVGTSRRPASTARPRTKLISVEIQLPPGALTPKLPLYGLLSAIISAAHLSSKTSAEITLQAKPAQSLVFLKTHSPLTAHLLLSLMHLQLNGKPISIKTYAPNPPISCLCVIHNVGSHFTPAQLMHDLESFTTDILACRTMGTTETVLITFAGTVIPHFVYFKRVALRCRPHKPKPPTCTRCLALGHHAHVPPLYCSSARGSYRSRMRPTLVHSLPSKHSFLSGSHLPLPPC</sequence>
<gene>
    <name evidence="1" type="ORF">HPB49_013042</name>
</gene>
<comment type="caution">
    <text evidence="1">The sequence shown here is derived from an EMBL/GenBank/DDBJ whole genome shotgun (WGS) entry which is preliminary data.</text>
</comment>
<evidence type="ECO:0000313" key="2">
    <source>
        <dbReference type="Proteomes" id="UP000821865"/>
    </source>
</evidence>
<organism evidence="1 2">
    <name type="scientific">Dermacentor silvarum</name>
    <name type="common">Tick</name>
    <dbReference type="NCBI Taxonomy" id="543639"/>
    <lineage>
        <taxon>Eukaryota</taxon>
        <taxon>Metazoa</taxon>
        <taxon>Ecdysozoa</taxon>
        <taxon>Arthropoda</taxon>
        <taxon>Chelicerata</taxon>
        <taxon>Arachnida</taxon>
        <taxon>Acari</taxon>
        <taxon>Parasitiformes</taxon>
        <taxon>Ixodida</taxon>
        <taxon>Ixodoidea</taxon>
        <taxon>Ixodidae</taxon>
        <taxon>Rhipicephalinae</taxon>
        <taxon>Dermacentor</taxon>
    </lineage>
</organism>
<evidence type="ECO:0000313" key="1">
    <source>
        <dbReference type="EMBL" id="KAH7959685.1"/>
    </source>
</evidence>
<accession>A0ACB8D580</accession>